<dbReference type="AlphaFoldDB" id="A0A158KQQ6"/>
<keyword evidence="2" id="KW-1185">Reference proteome</keyword>
<sequence length="47" mass="5302">MRSKGQRDQGNGSGEANIDRFHVQLQSQVDWINNDGAIYSLHTAMRV</sequence>
<proteinExistence type="predicted"/>
<organism evidence="1 2">
    <name type="scientific">Caballeronia choica</name>
    <dbReference type="NCBI Taxonomy" id="326476"/>
    <lineage>
        <taxon>Bacteria</taxon>
        <taxon>Pseudomonadati</taxon>
        <taxon>Pseudomonadota</taxon>
        <taxon>Betaproteobacteria</taxon>
        <taxon>Burkholderiales</taxon>
        <taxon>Burkholderiaceae</taxon>
        <taxon>Caballeronia</taxon>
    </lineage>
</organism>
<gene>
    <name evidence="1" type="ORF">AWB68_06768</name>
</gene>
<name>A0A158KQQ6_9BURK</name>
<comment type="caution">
    <text evidence="1">The sequence shown here is derived from an EMBL/GenBank/DDBJ whole genome shotgun (WGS) entry which is preliminary data.</text>
</comment>
<dbReference type="EMBL" id="FCON02000131">
    <property type="protein sequence ID" value="SAL83069.1"/>
    <property type="molecule type" value="Genomic_DNA"/>
</dbReference>
<protein>
    <submittedName>
        <fullName evidence="1">Uncharacterized protein</fullName>
    </submittedName>
</protein>
<accession>A0A158KQQ6</accession>
<dbReference type="Proteomes" id="UP000054770">
    <property type="component" value="Unassembled WGS sequence"/>
</dbReference>
<evidence type="ECO:0000313" key="1">
    <source>
        <dbReference type="EMBL" id="SAL83069.1"/>
    </source>
</evidence>
<evidence type="ECO:0000313" key="2">
    <source>
        <dbReference type="Proteomes" id="UP000054770"/>
    </source>
</evidence>
<reference evidence="1" key="1">
    <citation type="submission" date="2016-01" db="EMBL/GenBank/DDBJ databases">
        <authorList>
            <person name="Peeters C."/>
        </authorList>
    </citation>
    <scope>NUCLEOTIDE SEQUENCE [LARGE SCALE GENOMIC DNA]</scope>
    <source>
        <strain evidence="1">LMG 22940</strain>
    </source>
</reference>